<accession>D3Q755</accession>
<keyword evidence="5 7" id="KW-1133">Transmembrane helix</keyword>
<feature type="transmembrane region" description="Helical" evidence="7">
    <location>
        <begin position="257"/>
        <end position="275"/>
    </location>
</feature>
<evidence type="ECO:0000313" key="10">
    <source>
        <dbReference type="Proteomes" id="UP000000844"/>
    </source>
</evidence>
<organism evidence="9 10">
    <name type="scientific">Stackebrandtia nassauensis (strain DSM 44728 / CIP 108903 / NRRL B-16338 / NBRC 102104 / LLR-40K-21)</name>
    <dbReference type="NCBI Taxonomy" id="446470"/>
    <lineage>
        <taxon>Bacteria</taxon>
        <taxon>Bacillati</taxon>
        <taxon>Actinomycetota</taxon>
        <taxon>Actinomycetes</taxon>
        <taxon>Glycomycetales</taxon>
        <taxon>Glycomycetaceae</taxon>
        <taxon>Stackebrandtia</taxon>
    </lineage>
</organism>
<evidence type="ECO:0000256" key="3">
    <source>
        <dbReference type="ARBA" id="ARBA00022448"/>
    </source>
</evidence>
<feature type="transmembrane region" description="Helical" evidence="7">
    <location>
        <begin position="318"/>
        <end position="340"/>
    </location>
</feature>
<reference evidence="9 10" key="1">
    <citation type="journal article" date="2009" name="Stand. Genomic Sci.">
        <title>Complete genome sequence of Stackebrandtia nassauensis type strain (LLR-40K-21).</title>
        <authorList>
            <person name="Munk C."/>
            <person name="Lapidus A."/>
            <person name="Copeland A."/>
            <person name="Jando M."/>
            <person name="Mayilraj S."/>
            <person name="Glavina Del Rio T."/>
            <person name="Nolan M."/>
            <person name="Chen F."/>
            <person name="Lucas S."/>
            <person name="Tice H."/>
            <person name="Cheng J.F."/>
            <person name="Han C."/>
            <person name="Detter J.C."/>
            <person name="Bruce D."/>
            <person name="Goodwin L."/>
            <person name="Chain P."/>
            <person name="Pitluck S."/>
            <person name="Goker M."/>
            <person name="Ovchinikova G."/>
            <person name="Pati A."/>
            <person name="Ivanova N."/>
            <person name="Mavromatis K."/>
            <person name="Chen A."/>
            <person name="Palaniappan K."/>
            <person name="Land M."/>
            <person name="Hauser L."/>
            <person name="Chang Y.J."/>
            <person name="Jeffries C.D."/>
            <person name="Bristow J."/>
            <person name="Eisen J.A."/>
            <person name="Markowitz V."/>
            <person name="Hugenholtz P."/>
            <person name="Kyrpides N.C."/>
            <person name="Klenk H.P."/>
        </authorList>
    </citation>
    <scope>NUCLEOTIDE SEQUENCE [LARGE SCALE GENOMIC DNA]</scope>
    <source>
        <strain evidence="10">DSM 44728 / CIP 108903 / NRRL B-16338 / NBRC 102104 / LLR-40K-21</strain>
    </source>
</reference>
<dbReference type="AlphaFoldDB" id="D3Q755"/>
<feature type="transmembrane region" description="Helical" evidence="7">
    <location>
        <begin position="87"/>
        <end position="108"/>
    </location>
</feature>
<evidence type="ECO:0000256" key="2">
    <source>
        <dbReference type="ARBA" id="ARBA00005551"/>
    </source>
</evidence>
<dbReference type="OrthoDB" id="3294398at2"/>
<protein>
    <submittedName>
        <fullName evidence="9">Sodium/hydrogen exchanger</fullName>
    </submittedName>
</protein>
<gene>
    <name evidence="9" type="ordered locus">Snas_2649</name>
</gene>
<feature type="transmembrane region" description="Helical" evidence="7">
    <location>
        <begin position="217"/>
        <end position="245"/>
    </location>
</feature>
<proteinExistence type="inferred from homology"/>
<evidence type="ECO:0000256" key="1">
    <source>
        <dbReference type="ARBA" id="ARBA00004141"/>
    </source>
</evidence>
<feature type="transmembrane region" description="Helical" evidence="7">
    <location>
        <begin position="180"/>
        <end position="205"/>
    </location>
</feature>
<dbReference type="RefSeq" id="WP_013017897.1">
    <property type="nucleotide sequence ID" value="NC_013947.1"/>
</dbReference>
<dbReference type="Gene3D" id="1.20.1530.20">
    <property type="match status" value="1"/>
</dbReference>
<name>D3Q755_STANL</name>
<dbReference type="EMBL" id="CP001778">
    <property type="protein sequence ID" value="ADD42326.1"/>
    <property type="molecule type" value="Genomic_DNA"/>
</dbReference>
<dbReference type="InterPro" id="IPR006153">
    <property type="entry name" value="Cation/H_exchanger_TM"/>
</dbReference>
<keyword evidence="10" id="KW-1185">Reference proteome</keyword>
<feature type="transmembrane region" description="Helical" evidence="7">
    <location>
        <begin position="281"/>
        <end position="298"/>
    </location>
</feature>
<evidence type="ECO:0000256" key="5">
    <source>
        <dbReference type="ARBA" id="ARBA00022989"/>
    </source>
</evidence>
<dbReference type="InterPro" id="IPR038770">
    <property type="entry name" value="Na+/solute_symporter_sf"/>
</dbReference>
<dbReference type="KEGG" id="sna:Snas_2649"/>
<evidence type="ECO:0000256" key="7">
    <source>
        <dbReference type="SAM" id="Phobius"/>
    </source>
</evidence>
<keyword evidence="6 7" id="KW-0472">Membrane</keyword>
<dbReference type="STRING" id="446470.Snas_2649"/>
<keyword evidence="4 7" id="KW-0812">Transmembrane</keyword>
<feature type="transmembrane region" description="Helical" evidence="7">
    <location>
        <begin position="6"/>
        <end position="23"/>
    </location>
</feature>
<sequence>MVLFELGGVILGLGVLSAVAGRFGISPIPLYLLAGLGFGLGGVAPLDAAEGFIEVGGEIGVVLLLFVLGLEYTVGELFGTMRKGAPVGVLDLVINAAPGVGIALLLGWGPVAAMVMGGVTYVTSSGVTAKVLGDLGWLGNRETPTVLSILVMEDLAMALYLPIVTTLLAGLALAQASLGLAIAAAAVTVALLIAAKFGGIVEAFLRSPSNEILVLKVLGLVLLIAGLAEHVHVSAAVGAFLVGITLSGELAHSARELIAPLKDVFAAIFFVAFGLQTDPETLPPVLGIAVALAVVGIATKMTTGWVAARRAGVGSTGALRAGTLLIPRGEFSIVIAGLAVTSKMVDPKLGPLVAAYVLVLIVLGPLLSRLVEPVAKGRRRRKRKAAAKQRQDSLAESIG</sequence>
<feature type="transmembrane region" description="Helical" evidence="7">
    <location>
        <begin position="55"/>
        <end position="75"/>
    </location>
</feature>
<evidence type="ECO:0000313" key="9">
    <source>
        <dbReference type="EMBL" id="ADD42326.1"/>
    </source>
</evidence>
<dbReference type="eggNOG" id="COG0475">
    <property type="taxonomic scope" value="Bacteria"/>
</dbReference>
<feature type="transmembrane region" description="Helical" evidence="7">
    <location>
        <begin position="30"/>
        <end position="49"/>
    </location>
</feature>
<dbReference type="Proteomes" id="UP000000844">
    <property type="component" value="Chromosome"/>
</dbReference>
<feature type="transmembrane region" description="Helical" evidence="7">
    <location>
        <begin position="352"/>
        <end position="371"/>
    </location>
</feature>
<comment type="subcellular location">
    <subcellularLocation>
        <location evidence="1">Membrane</location>
        <topology evidence="1">Multi-pass membrane protein</topology>
    </subcellularLocation>
</comment>
<evidence type="ECO:0000259" key="8">
    <source>
        <dbReference type="Pfam" id="PF00999"/>
    </source>
</evidence>
<keyword evidence="3" id="KW-0813">Transport</keyword>
<dbReference type="PANTHER" id="PTHR42751">
    <property type="entry name" value="SODIUM/HYDROGEN EXCHANGER FAMILY/TRKA DOMAIN PROTEIN"/>
    <property type="match status" value="1"/>
</dbReference>
<dbReference type="PANTHER" id="PTHR42751:SF6">
    <property type="entry name" value="CONSERVED INTEGRAL MEMBRANE TRANSPORT PROTEIN-RELATED"/>
    <property type="match status" value="1"/>
</dbReference>
<evidence type="ECO:0000256" key="6">
    <source>
        <dbReference type="ARBA" id="ARBA00023136"/>
    </source>
</evidence>
<dbReference type="HOGENOM" id="CLU_005126_4_1_11"/>
<dbReference type="GO" id="GO:1902600">
    <property type="term" value="P:proton transmembrane transport"/>
    <property type="evidence" value="ECO:0007669"/>
    <property type="project" value="InterPro"/>
</dbReference>
<dbReference type="Pfam" id="PF00999">
    <property type="entry name" value="Na_H_Exchanger"/>
    <property type="match status" value="1"/>
</dbReference>
<feature type="domain" description="Cation/H+ exchanger transmembrane" evidence="8">
    <location>
        <begin position="16"/>
        <end position="367"/>
    </location>
</feature>
<evidence type="ECO:0000256" key="4">
    <source>
        <dbReference type="ARBA" id="ARBA00022692"/>
    </source>
</evidence>
<feature type="transmembrane region" description="Helical" evidence="7">
    <location>
        <begin position="155"/>
        <end position="173"/>
    </location>
</feature>
<dbReference type="GO" id="GO:0016020">
    <property type="term" value="C:membrane"/>
    <property type="evidence" value="ECO:0007669"/>
    <property type="project" value="UniProtKB-SubCell"/>
</dbReference>
<dbReference type="GO" id="GO:0015297">
    <property type="term" value="F:antiporter activity"/>
    <property type="evidence" value="ECO:0007669"/>
    <property type="project" value="InterPro"/>
</dbReference>
<comment type="similarity">
    <text evidence="2">Belongs to the monovalent cation:proton antiporter 2 (CPA2) transporter (TC 2.A.37) family.</text>
</comment>